<feature type="region of interest" description="Disordered" evidence="1">
    <location>
        <begin position="974"/>
        <end position="997"/>
    </location>
</feature>
<dbReference type="GO" id="GO:0001179">
    <property type="term" value="F:RNA polymerase I general transcription initiation factor binding"/>
    <property type="evidence" value="ECO:0007669"/>
    <property type="project" value="TreeGrafter"/>
</dbReference>
<dbReference type="EMBL" id="PVWQ01000007">
    <property type="protein sequence ID" value="RDW76216.1"/>
    <property type="molecule type" value="Genomic_DNA"/>
</dbReference>
<dbReference type="RefSeq" id="XP_026602528.1">
    <property type="nucleotide sequence ID" value="XM_026748224.1"/>
</dbReference>
<dbReference type="AlphaFoldDB" id="A0A3D8RQK0"/>
<sequence length="997" mass="110102">MDESTTKLLHYGHLGKPVYHRETQSWEFSRTLAPPPQISCTGVTKTTVQSPSTSVEQSLISKRSIITRGYPELIAGYRLAHSETLSHTITATSKACDPLVSTLLDLGRAVDFDIDTSGRRAVPIVAFASGECGNIVSLRTITEETVELEQPTVSRLRVPTIDDENHIEWLADVAPIRQICFSYALDGRATFMAVRFSSTVVFRPLYHRTPTLVPVHRDASGMAHGHQVSRLDPNFLMEITMPHTGGAAHADVRFNPWNQNQLAIVDEDGNWSIWELRNQHKRNRDNWVASCVLTGTIPWVNPLASAEEHKLSDKQSRHDGWLAVEWADNGNHIVVCDRRCSILYRVKGDEAIPYAMEIGYTRQSEWILGVQRSTCEPSHIFLLTTSRIVWFEITPNWIPADKDAGPSLVPLLSWRHFRDSDDTTLQLAPLTVNMEFYLAIFSRLNGLVLAFYCSNPPGAVCGSTFAFDPFVLHVPLTSNHAEDSEAHPMDMPLSTLVFREIVPGPIDDRDLDRSLRFIKAFAVDSGLRVLESLYSKTSTGGRGGEYLYGKDVLRGKDLRLSGLQKKGANSRSGFIVDDWDESVHVVGSISDRGIGSIVPWTEPHFALDYTHIYAIATGSFKEVGEGTTVCSFQESIQEVVDDLAGRVPSERPRHTVLEILRKPPVLDDIDQNAQYLAAFVSQFALHKPALENWGDLLVQPYGLFSAHLTQQADLLGTSRLDLVAIYDRLVNEWLIDLPSDMPGRARISKEKAIRRFVVDLVLSQIINLHIPKTAETMTNHGVTLSTYSNSDLVSSSTLASEQSSHKYLSSSTKQGVLSHAHTATTQSSSAAGDSTWPKCQGGQSPPFAVLSSYSALYKTEPMSQDAERILGHWKAGLDPASYSPVLEKSRSADSNQASQHRLRKKNVSQSSKSMSLDSPKPPTVSSIPPPVSSSALALRGTWGSQPDNGHAHMAHYQSSQVVSDVPMTQIERGTFGGREAGRKGGNKAKKKKRAAGF</sequence>
<feature type="compositionally biased region" description="Pro residues" evidence="1">
    <location>
        <begin position="919"/>
        <end position="931"/>
    </location>
</feature>
<feature type="domain" description="RRN6 beta-propeller" evidence="2">
    <location>
        <begin position="97"/>
        <end position="475"/>
    </location>
</feature>
<feature type="region of interest" description="Disordered" evidence="1">
    <location>
        <begin position="818"/>
        <end position="841"/>
    </location>
</feature>
<dbReference type="InterPro" id="IPR048537">
    <property type="entry name" value="RRN6_HB"/>
</dbReference>
<dbReference type="Proteomes" id="UP000256690">
    <property type="component" value="Unassembled WGS sequence"/>
</dbReference>
<dbReference type="Pfam" id="PF20640">
    <property type="entry name" value="Rrn6_HB"/>
    <property type="match status" value="1"/>
</dbReference>
<organism evidence="5 6">
    <name type="scientific">Aspergillus mulundensis</name>
    <dbReference type="NCBI Taxonomy" id="1810919"/>
    <lineage>
        <taxon>Eukaryota</taxon>
        <taxon>Fungi</taxon>
        <taxon>Dikarya</taxon>
        <taxon>Ascomycota</taxon>
        <taxon>Pezizomycotina</taxon>
        <taxon>Eurotiomycetes</taxon>
        <taxon>Eurotiomycetidae</taxon>
        <taxon>Eurotiales</taxon>
        <taxon>Aspergillaceae</taxon>
        <taxon>Aspergillus</taxon>
        <taxon>Aspergillus subgen. Nidulantes</taxon>
    </lineage>
</organism>
<feature type="compositionally biased region" description="Basic residues" evidence="1">
    <location>
        <begin position="984"/>
        <end position="997"/>
    </location>
</feature>
<feature type="domain" description="RRN6 helical bundle" evidence="4">
    <location>
        <begin position="569"/>
        <end position="765"/>
    </location>
</feature>
<dbReference type="PANTHER" id="PTHR28221">
    <property type="entry name" value="RNA POLYMERASE I-SPECIFIC TRANSCRIPTION INITIATION FACTOR RRN6"/>
    <property type="match status" value="1"/>
</dbReference>
<accession>A0A3D8RQK0</accession>
<protein>
    <recommendedName>
        <fullName evidence="7">RNA polymerase I-specific transcription initiation factor RRN6-like protein</fullName>
    </recommendedName>
</protein>
<evidence type="ECO:0000259" key="3">
    <source>
        <dbReference type="Pfam" id="PF20639"/>
    </source>
</evidence>
<evidence type="ECO:0000259" key="2">
    <source>
        <dbReference type="Pfam" id="PF10214"/>
    </source>
</evidence>
<feature type="region of interest" description="Disordered" evidence="1">
    <location>
        <begin position="885"/>
        <end position="955"/>
    </location>
</feature>
<evidence type="ECO:0000256" key="1">
    <source>
        <dbReference type="SAM" id="MobiDB-lite"/>
    </source>
</evidence>
<proteinExistence type="predicted"/>
<dbReference type="STRING" id="1810919.A0A3D8RQK0"/>
<dbReference type="Pfam" id="PF10214">
    <property type="entry name" value="Rrn6_beta-prop"/>
    <property type="match status" value="1"/>
</dbReference>
<dbReference type="InterPro" id="IPR036322">
    <property type="entry name" value="WD40_repeat_dom_sf"/>
</dbReference>
<evidence type="ECO:0008006" key="7">
    <source>
        <dbReference type="Google" id="ProtNLM"/>
    </source>
</evidence>
<evidence type="ECO:0000259" key="4">
    <source>
        <dbReference type="Pfam" id="PF20640"/>
    </source>
</evidence>
<reference evidence="5 6" key="1">
    <citation type="journal article" date="2018" name="IMA Fungus">
        <title>IMA Genome-F 9: Draft genome sequence of Annulohypoxylon stygium, Aspergillus mulundensis, Berkeleyomyces basicola (syn. Thielaviopsis basicola), Ceratocystis smalleyi, two Cercospora beticola strains, Coleophoma cylindrospora, Fusarium fracticaudum, Phialophora cf. hyalina, and Morchella septimelata.</title>
        <authorList>
            <person name="Wingfield B.D."/>
            <person name="Bills G.F."/>
            <person name="Dong Y."/>
            <person name="Huang W."/>
            <person name="Nel W.J."/>
            <person name="Swalarsk-Parry B.S."/>
            <person name="Vaghefi N."/>
            <person name="Wilken P.M."/>
            <person name="An Z."/>
            <person name="de Beer Z.W."/>
            <person name="De Vos L."/>
            <person name="Chen L."/>
            <person name="Duong T.A."/>
            <person name="Gao Y."/>
            <person name="Hammerbacher A."/>
            <person name="Kikkert J.R."/>
            <person name="Li Y."/>
            <person name="Li H."/>
            <person name="Li K."/>
            <person name="Li Q."/>
            <person name="Liu X."/>
            <person name="Ma X."/>
            <person name="Naidoo K."/>
            <person name="Pethybridge S.J."/>
            <person name="Sun J."/>
            <person name="Steenkamp E.T."/>
            <person name="van der Nest M.A."/>
            <person name="van Wyk S."/>
            <person name="Wingfield M.J."/>
            <person name="Xiong C."/>
            <person name="Yue Q."/>
            <person name="Zhang X."/>
        </authorList>
    </citation>
    <scope>NUCLEOTIDE SEQUENCE [LARGE SCALE GENOMIC DNA]</scope>
    <source>
        <strain evidence="5 6">DSM 5745</strain>
    </source>
</reference>
<keyword evidence="6" id="KW-1185">Reference proteome</keyword>
<dbReference type="SUPFAM" id="SSF50978">
    <property type="entry name" value="WD40 repeat-like"/>
    <property type="match status" value="1"/>
</dbReference>
<dbReference type="PANTHER" id="PTHR28221:SF2">
    <property type="entry name" value="RNA POLYMERASE I-SPECIFIC TRANSCRIPTION INITIATION FACTOR RRN6"/>
    <property type="match status" value="1"/>
</dbReference>
<dbReference type="GO" id="GO:0001163">
    <property type="term" value="F:RNA polymerase I transcription regulatory region sequence-specific DNA binding"/>
    <property type="evidence" value="ECO:0007669"/>
    <property type="project" value="TreeGrafter"/>
</dbReference>
<evidence type="ECO:0000313" key="6">
    <source>
        <dbReference type="Proteomes" id="UP000256690"/>
    </source>
</evidence>
<dbReference type="GO" id="GO:0070860">
    <property type="term" value="C:RNA polymerase I core factor complex"/>
    <property type="evidence" value="ECO:0007669"/>
    <property type="project" value="TreeGrafter"/>
</dbReference>
<comment type="caution">
    <text evidence="5">The sequence shown here is derived from an EMBL/GenBank/DDBJ whole genome shotgun (WGS) entry which is preliminary data.</text>
</comment>
<feature type="compositionally biased region" description="Low complexity" evidence="1">
    <location>
        <begin position="818"/>
        <end position="835"/>
    </location>
</feature>
<dbReference type="GO" id="GO:0042790">
    <property type="term" value="P:nucleolar large rRNA transcription by RNA polymerase I"/>
    <property type="evidence" value="ECO:0007669"/>
    <property type="project" value="TreeGrafter"/>
</dbReference>
<gene>
    <name evidence="5" type="ORF">DSM5745_06208</name>
</gene>
<feature type="compositionally biased region" description="Polar residues" evidence="1">
    <location>
        <begin position="907"/>
        <end position="916"/>
    </location>
</feature>
<dbReference type="InterPro" id="IPR048536">
    <property type="entry name" value="Rrn6_K-rich"/>
</dbReference>
<evidence type="ECO:0000313" key="5">
    <source>
        <dbReference type="EMBL" id="RDW76216.1"/>
    </source>
</evidence>
<feature type="domain" description="RRN6 K-rich C-terminal" evidence="3">
    <location>
        <begin position="867"/>
        <end position="997"/>
    </location>
</feature>
<name>A0A3D8RQK0_9EURO</name>
<dbReference type="OrthoDB" id="4090074at2759"/>
<dbReference type="InterPro" id="IPR019350">
    <property type="entry name" value="RNA_pol_I-sp_TIF_RRN6-like"/>
</dbReference>
<dbReference type="InterPro" id="IPR048535">
    <property type="entry name" value="RRN6_beta-prop"/>
</dbReference>
<dbReference type="GeneID" id="38116578"/>
<dbReference type="Pfam" id="PF20639">
    <property type="entry name" value="Rrn6_K-rich"/>
    <property type="match status" value="1"/>
</dbReference>